<dbReference type="InterPro" id="IPR020449">
    <property type="entry name" value="Tscrpt_reg_AraC-type_HTH"/>
</dbReference>
<dbReference type="InterPro" id="IPR018060">
    <property type="entry name" value="HTH_AraC"/>
</dbReference>
<dbReference type="CDD" id="cd06124">
    <property type="entry name" value="cupin_NimR-like_N"/>
    <property type="match status" value="1"/>
</dbReference>
<dbReference type="GO" id="GO:0003700">
    <property type="term" value="F:DNA-binding transcription factor activity"/>
    <property type="evidence" value="ECO:0007669"/>
    <property type="project" value="InterPro"/>
</dbReference>
<dbReference type="PANTHER" id="PTHR11019:SF159">
    <property type="entry name" value="TRANSCRIPTIONAL REGULATOR-RELATED"/>
    <property type="match status" value="1"/>
</dbReference>
<dbReference type="SUPFAM" id="SSF46689">
    <property type="entry name" value="Homeodomain-like"/>
    <property type="match status" value="1"/>
</dbReference>
<keyword evidence="3" id="KW-0238">DNA-binding</keyword>
<gene>
    <name evidence="6" type="ORF">WS90_01830</name>
</gene>
<dbReference type="GO" id="GO:0043565">
    <property type="term" value="F:sequence-specific DNA binding"/>
    <property type="evidence" value="ECO:0007669"/>
    <property type="project" value="InterPro"/>
</dbReference>
<dbReference type="Pfam" id="PF07883">
    <property type="entry name" value="Cupin_2"/>
    <property type="match status" value="1"/>
</dbReference>
<dbReference type="InterPro" id="IPR013096">
    <property type="entry name" value="Cupin_2"/>
</dbReference>
<dbReference type="Gene3D" id="2.60.120.10">
    <property type="entry name" value="Jelly Rolls"/>
    <property type="match status" value="1"/>
</dbReference>
<dbReference type="PANTHER" id="PTHR11019">
    <property type="entry name" value="HTH-TYPE TRANSCRIPTIONAL REGULATOR NIMR"/>
    <property type="match status" value="1"/>
</dbReference>
<dbReference type="InterPro" id="IPR011051">
    <property type="entry name" value="RmlC_Cupin_sf"/>
</dbReference>
<evidence type="ECO:0000256" key="2">
    <source>
        <dbReference type="ARBA" id="ARBA00023015"/>
    </source>
</evidence>
<dbReference type="Proteomes" id="UP000069001">
    <property type="component" value="Unassembled WGS sequence"/>
</dbReference>
<keyword evidence="2" id="KW-0805">Transcription regulation</keyword>
<dbReference type="InterPro" id="IPR014710">
    <property type="entry name" value="RmlC-like_jellyroll"/>
</dbReference>
<evidence type="ECO:0000259" key="5">
    <source>
        <dbReference type="PROSITE" id="PS01124"/>
    </source>
</evidence>
<reference evidence="6 7" key="1">
    <citation type="submission" date="2015-11" db="EMBL/GenBank/DDBJ databases">
        <title>Expanding the genomic diversity of Burkholderia species for the development of highly accurate diagnostics.</title>
        <authorList>
            <person name="Sahl J."/>
            <person name="Keim P."/>
            <person name="Wagner D."/>
        </authorList>
    </citation>
    <scope>NUCLEOTIDE SEQUENCE [LARGE SCALE GENOMIC DNA]</scope>
    <source>
        <strain evidence="6 7">MSMB1302</strain>
    </source>
</reference>
<dbReference type="PROSITE" id="PS00041">
    <property type="entry name" value="HTH_ARAC_FAMILY_1"/>
    <property type="match status" value="1"/>
</dbReference>
<evidence type="ECO:0000256" key="4">
    <source>
        <dbReference type="ARBA" id="ARBA00023163"/>
    </source>
</evidence>
<dbReference type="SUPFAM" id="SSF51182">
    <property type="entry name" value="RmlC-like cupins"/>
    <property type="match status" value="1"/>
</dbReference>
<dbReference type="AlphaFoldDB" id="A0A103UHI4"/>
<keyword evidence="4" id="KW-0804">Transcription</keyword>
<protein>
    <submittedName>
        <fullName evidence="6">AraC family transcriptional regulator</fullName>
    </submittedName>
</protein>
<accession>A0A103UHI4</accession>
<evidence type="ECO:0000256" key="1">
    <source>
        <dbReference type="ARBA" id="ARBA00022491"/>
    </source>
</evidence>
<dbReference type="Pfam" id="PF12833">
    <property type="entry name" value="HTH_18"/>
    <property type="match status" value="1"/>
</dbReference>
<dbReference type="Gene3D" id="1.10.10.60">
    <property type="entry name" value="Homeodomain-like"/>
    <property type="match status" value="1"/>
</dbReference>
<organism evidence="6 7">
    <name type="scientific">Burkholderia cepacia</name>
    <name type="common">Pseudomonas cepacia</name>
    <dbReference type="NCBI Taxonomy" id="292"/>
    <lineage>
        <taxon>Bacteria</taxon>
        <taxon>Pseudomonadati</taxon>
        <taxon>Pseudomonadota</taxon>
        <taxon>Betaproteobacteria</taxon>
        <taxon>Burkholderiales</taxon>
        <taxon>Burkholderiaceae</taxon>
        <taxon>Burkholderia</taxon>
        <taxon>Burkholderia cepacia complex</taxon>
    </lineage>
</organism>
<comment type="caution">
    <text evidence="6">The sequence shown here is derived from an EMBL/GenBank/DDBJ whole genome shotgun (WGS) entry which is preliminary data.</text>
</comment>
<dbReference type="EMBL" id="LOYH01000062">
    <property type="protein sequence ID" value="KVK80102.1"/>
    <property type="molecule type" value="Genomic_DNA"/>
</dbReference>
<name>A0A103UHI4_BURCE</name>
<evidence type="ECO:0000313" key="6">
    <source>
        <dbReference type="EMBL" id="KVK80102.1"/>
    </source>
</evidence>
<feature type="domain" description="HTH araC/xylS-type" evidence="5">
    <location>
        <begin position="177"/>
        <end position="278"/>
    </location>
</feature>
<keyword evidence="1" id="KW-0678">Repressor</keyword>
<dbReference type="PRINTS" id="PR00032">
    <property type="entry name" value="HTHARAC"/>
</dbReference>
<dbReference type="FunFam" id="1.10.10.60:FF:000132">
    <property type="entry name" value="AraC family transcriptional regulator"/>
    <property type="match status" value="1"/>
</dbReference>
<dbReference type="SMART" id="SM00342">
    <property type="entry name" value="HTH_ARAC"/>
    <property type="match status" value="1"/>
</dbReference>
<proteinExistence type="predicted"/>
<evidence type="ECO:0000313" key="7">
    <source>
        <dbReference type="Proteomes" id="UP000069001"/>
    </source>
</evidence>
<dbReference type="InterPro" id="IPR018062">
    <property type="entry name" value="HTH_AraC-typ_CS"/>
</dbReference>
<sequence>MVISAHSVDLARKAHSSSRKGQVDPFFSALERVDKHKQIAVVASDAASGVLYPPHSHGHGQLIHAISGVMLVHADAGSWVVPTGRAVWVPAGTQHEIRMAGDVQMRSVFVAREVRPSLPGECRVIEVGTLLRELIVTACELPADYDLSHRAGRVLALILDEIEIAPLLSLHVPMPRHPALAALCTQLINDPSLAVTLQSWARDAHMNERTLARTFKRETGMTHGAWCRHARLLLSLPRLAAGMPILELALEHGYDSPSAFAAMFRKALGVPPSEYFRRR</sequence>
<evidence type="ECO:0000256" key="3">
    <source>
        <dbReference type="ARBA" id="ARBA00023125"/>
    </source>
</evidence>
<dbReference type="PROSITE" id="PS01124">
    <property type="entry name" value="HTH_ARAC_FAMILY_2"/>
    <property type="match status" value="1"/>
</dbReference>
<dbReference type="InterPro" id="IPR009057">
    <property type="entry name" value="Homeodomain-like_sf"/>
</dbReference>